<dbReference type="EMBL" id="JAVRHK010000006">
    <property type="protein sequence ID" value="MDT0676893.1"/>
    <property type="molecule type" value="Genomic_DNA"/>
</dbReference>
<organism evidence="1 2">
    <name type="scientific">Autumnicola musiva</name>
    <dbReference type="NCBI Taxonomy" id="3075589"/>
    <lineage>
        <taxon>Bacteria</taxon>
        <taxon>Pseudomonadati</taxon>
        <taxon>Bacteroidota</taxon>
        <taxon>Flavobacteriia</taxon>
        <taxon>Flavobacteriales</taxon>
        <taxon>Flavobacteriaceae</taxon>
        <taxon>Autumnicola</taxon>
    </lineage>
</organism>
<keyword evidence="2" id="KW-1185">Reference proteome</keyword>
<dbReference type="RefSeq" id="WP_311503237.1">
    <property type="nucleotide sequence ID" value="NZ_JAVRHK010000006.1"/>
</dbReference>
<reference evidence="1 2" key="1">
    <citation type="submission" date="2023-09" db="EMBL/GenBank/DDBJ databases">
        <authorList>
            <person name="Rey-Velasco X."/>
        </authorList>
    </citation>
    <scope>NUCLEOTIDE SEQUENCE [LARGE SCALE GENOMIC DNA]</scope>
    <source>
        <strain evidence="1 2">F117</strain>
    </source>
</reference>
<evidence type="ECO:0000313" key="1">
    <source>
        <dbReference type="EMBL" id="MDT0676893.1"/>
    </source>
</evidence>
<protein>
    <submittedName>
        <fullName evidence="1">Uncharacterized protein</fullName>
    </submittedName>
</protein>
<evidence type="ECO:0000313" key="2">
    <source>
        <dbReference type="Proteomes" id="UP001262582"/>
    </source>
</evidence>
<comment type="caution">
    <text evidence="1">The sequence shown here is derived from an EMBL/GenBank/DDBJ whole genome shotgun (WGS) entry which is preliminary data.</text>
</comment>
<accession>A0ABU3D7B3</accession>
<sequence>MNKDKTDRFFPTLLQGMSKGVVGGYLVYESKNLVGRIAAEENLIYSWPAKVLNSAGISIIENAALNKPIWSQYNLNIGFNRLEFHFEDGFKFKYQIYPAALIGTAYATQRGKFELERTLKSGVFMFSERETGTTSTGSQSLGYAVGTAIMIKTSELENYRTISHEIIHVYQYHDYNFINSYMQPVFSYFNENYKFFNFLDKIFYYDVQQPFRILLYQIEANNADTYYDNFIEHEANFYSTKHQD</sequence>
<dbReference type="Proteomes" id="UP001262582">
    <property type="component" value="Unassembled WGS sequence"/>
</dbReference>
<proteinExistence type="predicted"/>
<gene>
    <name evidence="1" type="ORF">RM539_09910</name>
</gene>
<name>A0ABU3D7B3_9FLAO</name>